<name>A0ABR0JZX0_9EURO</name>
<dbReference type="InterPro" id="IPR008978">
    <property type="entry name" value="HSP20-like_chaperone"/>
</dbReference>
<proteinExistence type="inferred from homology"/>
<evidence type="ECO:0000256" key="2">
    <source>
        <dbReference type="PROSITE-ProRule" id="PRU00285"/>
    </source>
</evidence>
<gene>
    <name evidence="6" type="ORF">LTR24_008575</name>
</gene>
<dbReference type="InterPro" id="IPR002068">
    <property type="entry name" value="A-crystallin/Hsp20_dom"/>
</dbReference>
<comment type="caution">
    <text evidence="6">The sequence shown here is derived from an EMBL/GenBank/DDBJ whole genome shotgun (WGS) entry which is preliminary data.</text>
</comment>
<sequence length="205" mass="23037">MARAPNVRDRDCLWQSQGIKRHFPLEHFRHAVGHTLANVADGVIHPWGPEQPIYNPSIDVRESKKNYYVDIELPGLDNKAKLSLAWSNSKTLLVQANLERPKVDEDEDEQAGEETTSATAATEPTPGNDQSTEGKDHEKGQDVALTIRERRIGSFARAFSFPTKVNHEELEAHVHAGLLRIKVPKVETYEIKPEHKEVEVKHSGA</sequence>
<dbReference type="EMBL" id="JAVRRG010000152">
    <property type="protein sequence ID" value="KAK5080294.1"/>
    <property type="molecule type" value="Genomic_DNA"/>
</dbReference>
<organism evidence="6 7">
    <name type="scientific">Lithohypha guttulata</name>
    <dbReference type="NCBI Taxonomy" id="1690604"/>
    <lineage>
        <taxon>Eukaryota</taxon>
        <taxon>Fungi</taxon>
        <taxon>Dikarya</taxon>
        <taxon>Ascomycota</taxon>
        <taxon>Pezizomycotina</taxon>
        <taxon>Eurotiomycetes</taxon>
        <taxon>Chaetothyriomycetidae</taxon>
        <taxon>Chaetothyriales</taxon>
        <taxon>Trichomeriaceae</taxon>
        <taxon>Lithohypha</taxon>
    </lineage>
</organism>
<dbReference type="PANTHER" id="PTHR11527">
    <property type="entry name" value="HEAT-SHOCK PROTEIN 20 FAMILY MEMBER"/>
    <property type="match status" value="1"/>
</dbReference>
<feature type="compositionally biased region" description="Low complexity" evidence="4">
    <location>
        <begin position="113"/>
        <end position="123"/>
    </location>
</feature>
<dbReference type="SUPFAM" id="SSF49764">
    <property type="entry name" value="HSP20-like chaperones"/>
    <property type="match status" value="1"/>
</dbReference>
<keyword evidence="7" id="KW-1185">Reference proteome</keyword>
<dbReference type="Proteomes" id="UP001345013">
    <property type="component" value="Unassembled WGS sequence"/>
</dbReference>
<evidence type="ECO:0000256" key="1">
    <source>
        <dbReference type="ARBA" id="ARBA00023016"/>
    </source>
</evidence>
<reference evidence="6 7" key="1">
    <citation type="submission" date="2023-08" db="EMBL/GenBank/DDBJ databases">
        <title>Black Yeasts Isolated from many extreme environments.</title>
        <authorList>
            <person name="Coleine C."/>
            <person name="Stajich J.E."/>
            <person name="Selbmann L."/>
        </authorList>
    </citation>
    <scope>NUCLEOTIDE SEQUENCE [LARGE SCALE GENOMIC DNA]</scope>
    <source>
        <strain evidence="6 7">CCFEE 5885</strain>
    </source>
</reference>
<dbReference type="PROSITE" id="PS01031">
    <property type="entry name" value="SHSP"/>
    <property type="match status" value="1"/>
</dbReference>
<evidence type="ECO:0000313" key="7">
    <source>
        <dbReference type="Proteomes" id="UP001345013"/>
    </source>
</evidence>
<dbReference type="Pfam" id="PF00011">
    <property type="entry name" value="HSP20"/>
    <property type="match status" value="1"/>
</dbReference>
<dbReference type="InterPro" id="IPR031107">
    <property type="entry name" value="Small_HSP"/>
</dbReference>
<keyword evidence="1" id="KW-0346">Stress response</keyword>
<evidence type="ECO:0000313" key="6">
    <source>
        <dbReference type="EMBL" id="KAK5080294.1"/>
    </source>
</evidence>
<dbReference type="Gene3D" id="2.60.40.790">
    <property type="match status" value="1"/>
</dbReference>
<evidence type="ECO:0000256" key="3">
    <source>
        <dbReference type="RuleBase" id="RU003616"/>
    </source>
</evidence>
<dbReference type="CDD" id="cd06464">
    <property type="entry name" value="ACD_sHsps-like"/>
    <property type="match status" value="1"/>
</dbReference>
<accession>A0ABR0JZX0</accession>
<protein>
    <recommendedName>
        <fullName evidence="5">SHSP domain-containing protein</fullName>
    </recommendedName>
</protein>
<evidence type="ECO:0000256" key="4">
    <source>
        <dbReference type="SAM" id="MobiDB-lite"/>
    </source>
</evidence>
<evidence type="ECO:0000259" key="5">
    <source>
        <dbReference type="PROSITE" id="PS01031"/>
    </source>
</evidence>
<feature type="region of interest" description="Disordered" evidence="4">
    <location>
        <begin position="97"/>
        <end position="140"/>
    </location>
</feature>
<feature type="domain" description="SHSP" evidence="5">
    <location>
        <begin position="49"/>
        <end position="201"/>
    </location>
</feature>
<comment type="similarity">
    <text evidence="2 3">Belongs to the small heat shock protein (HSP20) family.</text>
</comment>